<evidence type="ECO:0000313" key="1">
    <source>
        <dbReference type="EMBL" id="QHD65090.1"/>
    </source>
</evidence>
<name>A0A6P1G9W7_9RICK</name>
<organism evidence="1 2">
    <name type="scientific">Neorickettsia findlayensis</name>
    <dbReference type="NCBI Taxonomy" id="2686014"/>
    <lineage>
        <taxon>Bacteria</taxon>
        <taxon>Pseudomonadati</taxon>
        <taxon>Pseudomonadota</taxon>
        <taxon>Alphaproteobacteria</taxon>
        <taxon>Rickettsiales</taxon>
        <taxon>Anaplasmataceae</taxon>
        <taxon>Neorickettsia</taxon>
    </lineage>
</organism>
<dbReference type="KEGG" id="nef:GP480_01280"/>
<evidence type="ECO:0000313" key="2">
    <source>
        <dbReference type="Proteomes" id="UP000464912"/>
    </source>
</evidence>
<gene>
    <name evidence="1" type="ORF">GP480_01280</name>
</gene>
<dbReference type="RefSeq" id="WP_160095154.1">
    <property type="nucleotide sequence ID" value="NZ_CP047224.1"/>
</dbReference>
<protein>
    <submittedName>
        <fullName evidence="1">Uncharacterized protein</fullName>
    </submittedName>
</protein>
<reference evidence="1 2" key="2">
    <citation type="journal article" date="2020" name="MBio">
        <title>Isolation and Molecular Analysis of a Novel Neorickettsia Species That Causes Potomac Horse Fever.</title>
        <authorList>
            <person name="Teymournejad O."/>
            <person name="Lin M."/>
            <person name="Bekebrede H."/>
            <person name="Kamr A."/>
            <person name="Toribio R.E."/>
            <person name="Arroyo L.G."/>
            <person name="Baird J.D."/>
            <person name="Rikihisa Y."/>
        </authorList>
    </citation>
    <scope>NUCLEOTIDE SEQUENCE [LARGE SCALE GENOMIC DNA]</scope>
    <source>
        <strain evidence="1 2">Fin17</strain>
    </source>
</reference>
<dbReference type="Proteomes" id="UP000464912">
    <property type="component" value="Chromosome"/>
</dbReference>
<sequence length="103" mass="11713">MINKRKQGWCFDESEVVEIKPSLYRVFVKKASTSVDLKRVRSLGTDTLKLRQNDVEALCESLMQQGEWFLGTYHSDLAETIMQDLGPSVRSHGLELGISPLKE</sequence>
<accession>A0A6P1G9W7</accession>
<proteinExistence type="predicted"/>
<keyword evidence="2" id="KW-1185">Reference proteome</keyword>
<dbReference type="EMBL" id="CP047224">
    <property type="protein sequence ID" value="QHD65090.1"/>
    <property type="molecule type" value="Genomic_DNA"/>
</dbReference>
<dbReference type="AlphaFoldDB" id="A0A6P1G9W7"/>
<reference evidence="1 2" key="1">
    <citation type="journal article" date="2020" name="MBio">
        <title>Erratum for Teymournejad et al., 'Isolation and Molecular Analysis of a Novel Neorickettsia Species That Causes Potomac Horse Fever'.</title>
        <authorList>
            <person name="Teymournejad O."/>
            <person name="Lin M."/>
            <person name="Bekebrede H."/>
            <person name="Kamr A."/>
            <person name="Toribio R.E."/>
            <person name="Arroyo L.G."/>
            <person name="Baird J.D."/>
            <person name="Rikihisa Y."/>
        </authorList>
    </citation>
    <scope>NUCLEOTIDE SEQUENCE [LARGE SCALE GENOMIC DNA]</scope>
    <source>
        <strain evidence="1 2">Fin17</strain>
    </source>
</reference>